<evidence type="ECO:0000256" key="1">
    <source>
        <dbReference type="ARBA" id="ARBA00001974"/>
    </source>
</evidence>
<dbReference type="GO" id="GO:0003995">
    <property type="term" value="F:acyl-CoA dehydrogenase activity"/>
    <property type="evidence" value="ECO:0007669"/>
    <property type="project" value="InterPro"/>
</dbReference>
<reference evidence="9" key="1">
    <citation type="journal article" date="2021" name="PeerJ">
        <title>Extensive microbial diversity within the chicken gut microbiome revealed by metagenomics and culture.</title>
        <authorList>
            <person name="Gilroy R."/>
            <person name="Ravi A."/>
            <person name="Getino M."/>
            <person name="Pursley I."/>
            <person name="Horton D.L."/>
            <person name="Alikhan N.F."/>
            <person name="Baker D."/>
            <person name="Gharbi K."/>
            <person name="Hall N."/>
            <person name="Watson M."/>
            <person name="Adriaenssens E.M."/>
            <person name="Foster-Nyarko E."/>
            <person name="Jarju S."/>
            <person name="Secka A."/>
            <person name="Antonio M."/>
            <person name="Oren A."/>
            <person name="Chaudhuri R.R."/>
            <person name="La Ragione R."/>
            <person name="Hildebrand F."/>
            <person name="Pallen M.J."/>
        </authorList>
    </citation>
    <scope>NUCLEOTIDE SEQUENCE</scope>
    <source>
        <strain evidence="9">CHK169-4300</strain>
    </source>
</reference>
<dbReference type="InterPro" id="IPR009100">
    <property type="entry name" value="AcylCoA_DH/oxidase_NM_dom_sf"/>
</dbReference>
<feature type="domain" description="Acyl-CoA dehydrogenase/oxidase N-terminal" evidence="8">
    <location>
        <begin position="26"/>
        <end position="138"/>
    </location>
</feature>
<reference evidence="9" key="2">
    <citation type="submission" date="2021-04" db="EMBL/GenBank/DDBJ databases">
        <authorList>
            <person name="Gilroy R."/>
        </authorList>
    </citation>
    <scope>NUCLEOTIDE SEQUENCE</scope>
    <source>
        <strain evidence="9">CHK169-4300</strain>
    </source>
</reference>
<name>A0A9D2G340_9LACT</name>
<dbReference type="Pfam" id="PF02771">
    <property type="entry name" value="Acyl-CoA_dh_N"/>
    <property type="match status" value="1"/>
</dbReference>
<proteinExistence type="inferred from homology"/>
<dbReference type="Gene3D" id="1.10.540.10">
    <property type="entry name" value="Acyl-CoA dehydrogenase/oxidase, N-terminal domain"/>
    <property type="match status" value="1"/>
</dbReference>
<feature type="domain" description="Acyl-CoA oxidase/dehydrogenase middle" evidence="7">
    <location>
        <begin position="143"/>
        <end position="236"/>
    </location>
</feature>
<dbReference type="InterPro" id="IPR013786">
    <property type="entry name" value="AcylCoA_DH/ox_N"/>
</dbReference>
<comment type="caution">
    <text evidence="9">The sequence shown here is derived from an EMBL/GenBank/DDBJ whole genome shotgun (WGS) entry which is preliminary data.</text>
</comment>
<dbReference type="AlphaFoldDB" id="A0A9D2G340"/>
<organism evidence="9 10">
    <name type="scientific">Candidatus Atopostipes pullistercoris</name>
    <dbReference type="NCBI Taxonomy" id="2838467"/>
    <lineage>
        <taxon>Bacteria</taxon>
        <taxon>Bacillati</taxon>
        <taxon>Bacillota</taxon>
        <taxon>Bacilli</taxon>
        <taxon>Lactobacillales</taxon>
        <taxon>Carnobacteriaceae</taxon>
        <taxon>Atopostipes</taxon>
    </lineage>
</organism>
<accession>A0A9D2G340</accession>
<dbReference type="Gene3D" id="2.40.110.10">
    <property type="entry name" value="Butyryl-CoA Dehydrogenase, subunit A, domain 2"/>
    <property type="match status" value="1"/>
</dbReference>
<dbReference type="InterPro" id="IPR046373">
    <property type="entry name" value="Acyl-CoA_Oxase/DH_mid-dom_sf"/>
</dbReference>
<dbReference type="PANTHER" id="PTHR43188">
    <property type="entry name" value="ACYL-COENZYME A OXIDASE"/>
    <property type="match status" value="1"/>
</dbReference>
<comment type="cofactor">
    <cofactor evidence="1 5">
        <name>FAD</name>
        <dbReference type="ChEBI" id="CHEBI:57692"/>
    </cofactor>
</comment>
<dbReference type="GO" id="GO:0050660">
    <property type="term" value="F:flavin adenine dinucleotide binding"/>
    <property type="evidence" value="ECO:0007669"/>
    <property type="project" value="InterPro"/>
</dbReference>
<evidence type="ECO:0000256" key="5">
    <source>
        <dbReference type="RuleBase" id="RU362125"/>
    </source>
</evidence>
<keyword evidence="3 5" id="KW-0285">Flavoprotein</keyword>
<keyword evidence="5" id="KW-0560">Oxidoreductase</keyword>
<dbReference type="PANTHER" id="PTHR43188:SF1">
    <property type="entry name" value="ACYL-COA DEHYDROGENASE"/>
    <property type="match status" value="1"/>
</dbReference>
<dbReference type="Pfam" id="PF02770">
    <property type="entry name" value="Acyl-CoA_dh_M"/>
    <property type="match status" value="1"/>
</dbReference>
<feature type="domain" description="Acyl-CoA dehydrogenase/oxidase C-terminal" evidence="6">
    <location>
        <begin position="249"/>
        <end position="395"/>
    </location>
</feature>
<sequence>MSQKKEEILRELYPEDMFEYGKGLTEGEVEVLQHTRQIIEKEIRPVINEHWEAATFPFDEFYKLADAGIMNHPKLFEGREDARKPSQLYNFFLYYELARFDASIATFYTVHGGLGYNTILIGGDERQIKEFAPKVANFEWQTCFALTEPDHGSDIAGGLATTAKREGDHWIINGEKRWIGGADTADIVPVFARDVEDGKIKCFIIRKGAKGYDAKPIPQKVSLRAVQNGHITMEDVVVPETDRLQNINGFSDVAKILVNTRADVAHIATGITGGAYVAALNYVKDRDQFGKKISQFQIIQEKLARMQANTVAAIGYSVRLAEMLEEGNFDMTNSSLSKMHNSLVMRETVALAREVVGGNGITLATDVARFFADAEAIYTYEGTHEINALIVGRAITGSGAFV</sequence>
<keyword evidence="4 5" id="KW-0274">FAD</keyword>
<dbReference type="InterPro" id="IPR006091">
    <property type="entry name" value="Acyl-CoA_Oxase/DH_mid-dom"/>
</dbReference>
<dbReference type="EMBL" id="DXAZ01000114">
    <property type="protein sequence ID" value="HIZ71490.1"/>
    <property type="molecule type" value="Genomic_DNA"/>
</dbReference>
<dbReference type="Pfam" id="PF00441">
    <property type="entry name" value="Acyl-CoA_dh_1"/>
    <property type="match status" value="1"/>
</dbReference>
<dbReference type="InterPro" id="IPR036250">
    <property type="entry name" value="AcylCo_DH-like_C"/>
</dbReference>
<protein>
    <submittedName>
        <fullName evidence="9">Acyl-CoA dehydrogenase family protein</fullName>
    </submittedName>
</protein>
<dbReference type="SUPFAM" id="SSF56645">
    <property type="entry name" value="Acyl-CoA dehydrogenase NM domain-like"/>
    <property type="match status" value="1"/>
</dbReference>
<dbReference type="Gene3D" id="1.20.140.10">
    <property type="entry name" value="Butyryl-CoA Dehydrogenase, subunit A, domain 3"/>
    <property type="match status" value="1"/>
</dbReference>
<dbReference type="InterPro" id="IPR037069">
    <property type="entry name" value="AcylCoA_DH/ox_N_sf"/>
</dbReference>
<evidence type="ECO:0000313" key="10">
    <source>
        <dbReference type="Proteomes" id="UP000824106"/>
    </source>
</evidence>
<dbReference type="SUPFAM" id="SSF47203">
    <property type="entry name" value="Acyl-CoA dehydrogenase C-terminal domain-like"/>
    <property type="match status" value="1"/>
</dbReference>
<gene>
    <name evidence="9" type="ORF">H9808_06995</name>
</gene>
<evidence type="ECO:0000259" key="8">
    <source>
        <dbReference type="Pfam" id="PF02771"/>
    </source>
</evidence>
<dbReference type="InterPro" id="IPR009075">
    <property type="entry name" value="AcylCo_DH/oxidase_C"/>
</dbReference>
<dbReference type="Proteomes" id="UP000824106">
    <property type="component" value="Unassembled WGS sequence"/>
</dbReference>
<dbReference type="GO" id="GO:0006635">
    <property type="term" value="P:fatty acid beta-oxidation"/>
    <property type="evidence" value="ECO:0007669"/>
    <property type="project" value="InterPro"/>
</dbReference>
<dbReference type="InterPro" id="IPR045008">
    <property type="entry name" value="ACX4-like"/>
</dbReference>
<evidence type="ECO:0000259" key="6">
    <source>
        <dbReference type="Pfam" id="PF00441"/>
    </source>
</evidence>
<comment type="similarity">
    <text evidence="2 5">Belongs to the acyl-CoA dehydrogenase family.</text>
</comment>
<evidence type="ECO:0000256" key="4">
    <source>
        <dbReference type="ARBA" id="ARBA00022827"/>
    </source>
</evidence>
<evidence type="ECO:0000259" key="7">
    <source>
        <dbReference type="Pfam" id="PF02770"/>
    </source>
</evidence>
<evidence type="ECO:0000256" key="3">
    <source>
        <dbReference type="ARBA" id="ARBA00022630"/>
    </source>
</evidence>
<evidence type="ECO:0000313" key="9">
    <source>
        <dbReference type="EMBL" id="HIZ71490.1"/>
    </source>
</evidence>
<evidence type="ECO:0000256" key="2">
    <source>
        <dbReference type="ARBA" id="ARBA00009347"/>
    </source>
</evidence>